<dbReference type="AlphaFoldDB" id="A0AAD8IYV8"/>
<keyword evidence="3" id="KW-1185">Reference proteome</keyword>
<feature type="compositionally biased region" description="Basic and acidic residues" evidence="1">
    <location>
        <begin position="44"/>
        <end position="54"/>
    </location>
</feature>
<dbReference type="EMBL" id="JAUIZM010000003">
    <property type="protein sequence ID" value="KAK1392892.1"/>
    <property type="molecule type" value="Genomic_DNA"/>
</dbReference>
<comment type="caution">
    <text evidence="2">The sequence shown here is derived from an EMBL/GenBank/DDBJ whole genome shotgun (WGS) entry which is preliminary data.</text>
</comment>
<gene>
    <name evidence="2" type="ORF">POM88_011948</name>
</gene>
<name>A0AAD8IYV8_9APIA</name>
<proteinExistence type="predicted"/>
<reference evidence="2" key="2">
    <citation type="submission" date="2023-05" db="EMBL/GenBank/DDBJ databases">
        <authorList>
            <person name="Schelkunov M.I."/>
        </authorList>
    </citation>
    <scope>NUCLEOTIDE SEQUENCE</scope>
    <source>
        <strain evidence="2">Hsosn_3</strain>
        <tissue evidence="2">Leaf</tissue>
    </source>
</reference>
<organism evidence="2 3">
    <name type="scientific">Heracleum sosnowskyi</name>
    <dbReference type="NCBI Taxonomy" id="360622"/>
    <lineage>
        <taxon>Eukaryota</taxon>
        <taxon>Viridiplantae</taxon>
        <taxon>Streptophyta</taxon>
        <taxon>Embryophyta</taxon>
        <taxon>Tracheophyta</taxon>
        <taxon>Spermatophyta</taxon>
        <taxon>Magnoliopsida</taxon>
        <taxon>eudicotyledons</taxon>
        <taxon>Gunneridae</taxon>
        <taxon>Pentapetalae</taxon>
        <taxon>asterids</taxon>
        <taxon>campanulids</taxon>
        <taxon>Apiales</taxon>
        <taxon>Apiaceae</taxon>
        <taxon>Apioideae</taxon>
        <taxon>apioid superclade</taxon>
        <taxon>Tordylieae</taxon>
        <taxon>Tordyliinae</taxon>
        <taxon>Heracleum</taxon>
    </lineage>
</organism>
<evidence type="ECO:0000313" key="3">
    <source>
        <dbReference type="Proteomes" id="UP001237642"/>
    </source>
</evidence>
<dbReference type="Proteomes" id="UP001237642">
    <property type="component" value="Unassembled WGS sequence"/>
</dbReference>
<feature type="compositionally biased region" description="Basic and acidic residues" evidence="1">
    <location>
        <begin position="63"/>
        <end position="73"/>
    </location>
</feature>
<evidence type="ECO:0000256" key="1">
    <source>
        <dbReference type="SAM" id="MobiDB-lite"/>
    </source>
</evidence>
<feature type="region of interest" description="Disordered" evidence="1">
    <location>
        <begin position="22"/>
        <end position="79"/>
    </location>
</feature>
<protein>
    <submittedName>
        <fullName evidence="2">Uncharacterized protein</fullName>
    </submittedName>
</protein>
<accession>A0AAD8IYV8</accession>
<evidence type="ECO:0000313" key="2">
    <source>
        <dbReference type="EMBL" id="KAK1392892.1"/>
    </source>
</evidence>
<sequence length="114" mass="12715">MPKRDESVVNYGMSCENKLPPRPINSLAAPSTKKHFTTKGSKWSRGEFHEDKLLVHGPRNPSPRREDASRHSLENIGYGGQNYSQNCLKQLSTSNGFSGDLSSCYESDLDLQSN</sequence>
<reference evidence="2" key="1">
    <citation type="submission" date="2023-02" db="EMBL/GenBank/DDBJ databases">
        <title>Genome of toxic invasive species Heracleum sosnowskyi carries increased number of genes despite the absence of recent whole-genome duplications.</title>
        <authorList>
            <person name="Schelkunov M."/>
            <person name="Shtratnikova V."/>
            <person name="Makarenko M."/>
            <person name="Klepikova A."/>
            <person name="Omelchenko D."/>
            <person name="Novikova G."/>
            <person name="Obukhova E."/>
            <person name="Bogdanov V."/>
            <person name="Penin A."/>
            <person name="Logacheva M."/>
        </authorList>
    </citation>
    <scope>NUCLEOTIDE SEQUENCE</scope>
    <source>
        <strain evidence="2">Hsosn_3</strain>
        <tissue evidence="2">Leaf</tissue>
    </source>
</reference>